<dbReference type="GO" id="GO:0005525">
    <property type="term" value="F:GTP binding"/>
    <property type="evidence" value="ECO:0007669"/>
    <property type="project" value="UniProtKB-KW"/>
</dbReference>
<dbReference type="GO" id="GO:0008053">
    <property type="term" value="P:mitochondrial fusion"/>
    <property type="evidence" value="ECO:0007669"/>
    <property type="project" value="TreeGrafter"/>
</dbReference>
<comment type="subcellular location">
    <subcellularLocation>
        <location evidence="1">Membrane</location>
    </subcellularLocation>
</comment>
<keyword evidence="5" id="KW-0472">Membrane</keyword>
<name>A0LJK8_SYNFM</name>
<gene>
    <name evidence="8" type="ordered locus">Sfum_1925</name>
</gene>
<proteinExistence type="predicted"/>
<evidence type="ECO:0000313" key="9">
    <source>
        <dbReference type="Proteomes" id="UP000001784"/>
    </source>
</evidence>
<dbReference type="GO" id="GO:0016020">
    <property type="term" value="C:membrane"/>
    <property type="evidence" value="ECO:0007669"/>
    <property type="project" value="UniProtKB-SubCell"/>
</dbReference>
<dbReference type="InParanoid" id="A0LJK8"/>
<dbReference type="EMBL" id="CP000478">
    <property type="protein sequence ID" value="ABK17610.1"/>
    <property type="molecule type" value="Genomic_DNA"/>
</dbReference>
<dbReference type="SUPFAM" id="SSF52540">
    <property type="entry name" value="P-loop containing nucleoside triphosphate hydrolases"/>
    <property type="match status" value="1"/>
</dbReference>
<evidence type="ECO:0000313" key="8">
    <source>
        <dbReference type="EMBL" id="ABK17610.1"/>
    </source>
</evidence>
<evidence type="ECO:0000259" key="7">
    <source>
        <dbReference type="Pfam" id="PF00350"/>
    </source>
</evidence>
<dbReference type="GO" id="GO:0003924">
    <property type="term" value="F:GTPase activity"/>
    <property type="evidence" value="ECO:0007669"/>
    <property type="project" value="InterPro"/>
</dbReference>
<evidence type="ECO:0000256" key="1">
    <source>
        <dbReference type="ARBA" id="ARBA00004370"/>
    </source>
</evidence>
<dbReference type="AlphaFoldDB" id="A0LJK8"/>
<keyword evidence="2" id="KW-0547">Nucleotide-binding</keyword>
<dbReference type="eggNOG" id="COG0699">
    <property type="taxonomic scope" value="Bacteria"/>
</dbReference>
<evidence type="ECO:0000256" key="3">
    <source>
        <dbReference type="ARBA" id="ARBA00022801"/>
    </source>
</evidence>
<feature type="region of interest" description="Disordered" evidence="6">
    <location>
        <begin position="760"/>
        <end position="788"/>
    </location>
</feature>
<dbReference type="InterPro" id="IPR027094">
    <property type="entry name" value="Mitofusin_fam"/>
</dbReference>
<evidence type="ECO:0000256" key="2">
    <source>
        <dbReference type="ARBA" id="ARBA00022741"/>
    </source>
</evidence>
<dbReference type="InterPro" id="IPR045063">
    <property type="entry name" value="Dynamin_N"/>
</dbReference>
<evidence type="ECO:0000256" key="4">
    <source>
        <dbReference type="ARBA" id="ARBA00023134"/>
    </source>
</evidence>
<dbReference type="InterPro" id="IPR027417">
    <property type="entry name" value="P-loop_NTPase"/>
</dbReference>
<dbReference type="HOGENOM" id="CLU_371205_0_0_7"/>
<dbReference type="RefSeq" id="WP_011698780.1">
    <property type="nucleotide sequence ID" value="NC_008554.1"/>
</dbReference>
<dbReference type="Proteomes" id="UP000001784">
    <property type="component" value="Chromosome"/>
</dbReference>
<feature type="domain" description="Dynamin N-terminal" evidence="7">
    <location>
        <begin position="71"/>
        <end position="289"/>
    </location>
</feature>
<keyword evidence="4" id="KW-0342">GTP-binding</keyword>
<sequence>MERSHWMDNSRREIMNEYLQFKRTIQTRVEILEEAIQEADSHGMIESAAVARWHKHLALVKSSLQDTLLRIAVVGSVKSGKSTLINALAEHDLLKRGAGIVTAFITRVLSDNDVGGWIELKTWEQALDELNAVVRAMPAFQEEDAGGKPLDIRVEEDREKLRLLVEKTRVEWLQRKGSLDAGFIILKGFLDGYGSLASSIGEQVNRLILDRDSLHRHQRYVGHEGPAVYVRDVELHYPFPWLGEKVEIADCQGSDSPNPLHFELLQQYLLGSHFILYVISSRTGLREADFKLIDFIKTLRMFPQTTFVLNVDLDVHTSEEELQGQFDRVRSELEWVVPNPRLFSFSALHQLVGQLGANAPEKERRRMELWREDRKLAEASENGFASFREHLERRIGGQRARILLGSGLSRLSMVAGSVLDTARVHRQYIARSPSAIQDAARQLENRRPALRGTLVTLANAISGLNDSLRREVGDTVDRYFDPAHGRIVRETLEMVEHFAIDAHTREELGDHRQVLRQLYRFYIEFRQSLSRYLVERVNLRVIEFAKTEEASLKDRLNRSCRAFWTLFAVAVAEYRRDFAQAPTPSGAADEPVEYDWPDDVKIVPPAFSAFLDREAIGRGVLLMKFGLGRFARFIGSLRTHVSRHQDLLKAEPQREETVAEAIRLVKAEAGAELLRAFQHYRDTFKTVFLFRMLDEATLHLLEEFRTRAEMAQMDLADLLERREAEGAGLQLKMDAIDRCAAIAEAMVEELDELRCAVNPECPLPEVPASTPEQERSEPAPNRASDEGA</sequence>
<dbReference type="STRING" id="335543.Sfum_1925"/>
<dbReference type="PANTHER" id="PTHR10465:SF0">
    <property type="entry name" value="SARCALUMENIN"/>
    <property type="match status" value="1"/>
</dbReference>
<organism evidence="8 9">
    <name type="scientific">Syntrophobacter fumaroxidans (strain DSM 10017 / MPOB)</name>
    <dbReference type="NCBI Taxonomy" id="335543"/>
    <lineage>
        <taxon>Bacteria</taxon>
        <taxon>Pseudomonadati</taxon>
        <taxon>Thermodesulfobacteriota</taxon>
        <taxon>Syntrophobacteria</taxon>
        <taxon>Syntrophobacterales</taxon>
        <taxon>Syntrophobacteraceae</taxon>
        <taxon>Syntrophobacter</taxon>
    </lineage>
</organism>
<dbReference type="Pfam" id="PF00350">
    <property type="entry name" value="Dynamin_N"/>
    <property type="match status" value="1"/>
</dbReference>
<dbReference type="OrthoDB" id="5409226at2"/>
<protein>
    <recommendedName>
        <fullName evidence="7">Dynamin N-terminal domain-containing protein</fullName>
    </recommendedName>
</protein>
<evidence type="ECO:0000256" key="5">
    <source>
        <dbReference type="ARBA" id="ARBA00023136"/>
    </source>
</evidence>
<accession>A0LJK8</accession>
<keyword evidence="9" id="KW-1185">Reference proteome</keyword>
<evidence type="ECO:0000256" key="6">
    <source>
        <dbReference type="SAM" id="MobiDB-lite"/>
    </source>
</evidence>
<keyword evidence="3" id="KW-0378">Hydrolase</keyword>
<feature type="compositionally biased region" description="Basic and acidic residues" evidence="6">
    <location>
        <begin position="772"/>
        <end position="788"/>
    </location>
</feature>
<dbReference type="Gene3D" id="3.40.50.300">
    <property type="entry name" value="P-loop containing nucleotide triphosphate hydrolases"/>
    <property type="match status" value="2"/>
</dbReference>
<dbReference type="KEGG" id="sfu:Sfum_1925"/>
<dbReference type="PANTHER" id="PTHR10465">
    <property type="entry name" value="TRANSMEMBRANE GTPASE FZO1"/>
    <property type="match status" value="1"/>
</dbReference>
<reference evidence="8 9" key="1">
    <citation type="submission" date="2006-10" db="EMBL/GenBank/DDBJ databases">
        <title>Complete sequence of Syntrophobacter fumaroxidans MPOB.</title>
        <authorList>
            <consortium name="US DOE Joint Genome Institute"/>
            <person name="Copeland A."/>
            <person name="Lucas S."/>
            <person name="Lapidus A."/>
            <person name="Barry K."/>
            <person name="Detter J.C."/>
            <person name="Glavina del Rio T."/>
            <person name="Hammon N."/>
            <person name="Israni S."/>
            <person name="Pitluck S."/>
            <person name="Goltsman E.G."/>
            <person name="Martinez M."/>
            <person name="Schmutz J."/>
            <person name="Larimer F."/>
            <person name="Land M."/>
            <person name="Hauser L."/>
            <person name="Kyrpides N."/>
            <person name="Kim E."/>
            <person name="Boone D.R."/>
            <person name="Brockman F."/>
            <person name="Culley D."/>
            <person name="Ferry J."/>
            <person name="Gunsalus R."/>
            <person name="McInerney M.J."/>
            <person name="Morrison M."/>
            <person name="Plugge C."/>
            <person name="Rohlin L."/>
            <person name="Scholten J."/>
            <person name="Sieber J."/>
            <person name="Stams A.J.M."/>
            <person name="Worm P."/>
            <person name="Henstra A.M."/>
            <person name="Richardson P."/>
        </authorList>
    </citation>
    <scope>NUCLEOTIDE SEQUENCE [LARGE SCALE GENOMIC DNA]</scope>
    <source>
        <strain evidence="9">DSM 10017 / MPOB</strain>
    </source>
</reference>